<dbReference type="SMART" id="SM00530">
    <property type="entry name" value="HTH_XRE"/>
    <property type="match status" value="1"/>
</dbReference>
<dbReference type="InterPro" id="IPR001387">
    <property type="entry name" value="Cro/C1-type_HTH"/>
</dbReference>
<dbReference type="HOGENOM" id="CLU_160637_0_0_7"/>
<protein>
    <submittedName>
        <fullName evidence="2">Transcriptional regulator, XRE family</fullName>
    </submittedName>
</protein>
<dbReference type="PROSITE" id="PS50943">
    <property type="entry name" value="HTH_CROC1"/>
    <property type="match status" value="1"/>
</dbReference>
<gene>
    <name evidence="2" type="ordered locus">Glov_3491</name>
</gene>
<proteinExistence type="predicted"/>
<dbReference type="Proteomes" id="UP000002420">
    <property type="component" value="Chromosome"/>
</dbReference>
<keyword evidence="3" id="KW-1185">Reference proteome</keyword>
<reference evidence="2 3" key="1">
    <citation type="submission" date="2008-05" db="EMBL/GenBank/DDBJ databases">
        <title>Complete sequence of chromosome of Geobacter lovleyi SZ.</title>
        <authorList>
            <consortium name="US DOE Joint Genome Institute"/>
            <person name="Lucas S."/>
            <person name="Copeland A."/>
            <person name="Lapidus A."/>
            <person name="Glavina del Rio T."/>
            <person name="Dalin E."/>
            <person name="Tice H."/>
            <person name="Bruce D."/>
            <person name="Goodwin L."/>
            <person name="Pitluck S."/>
            <person name="Chertkov O."/>
            <person name="Meincke L."/>
            <person name="Brettin T."/>
            <person name="Detter J.C."/>
            <person name="Han C."/>
            <person name="Tapia R."/>
            <person name="Kuske C.R."/>
            <person name="Schmutz J."/>
            <person name="Larimer F."/>
            <person name="Land M."/>
            <person name="Hauser L."/>
            <person name="Kyrpides N."/>
            <person name="Mikhailova N."/>
            <person name="Sung Y."/>
            <person name="Fletcher K.E."/>
            <person name="Ritalahti K.M."/>
            <person name="Loeffler F.E."/>
            <person name="Richardson P."/>
        </authorList>
    </citation>
    <scope>NUCLEOTIDE SEQUENCE [LARGE SCALE GENOMIC DNA]</scope>
    <source>
        <strain evidence="3">ATCC BAA-1151 / DSM 17278 / SZ</strain>
    </source>
</reference>
<evidence type="ECO:0000259" key="1">
    <source>
        <dbReference type="PROSITE" id="PS50943"/>
    </source>
</evidence>
<dbReference type="GO" id="GO:0003677">
    <property type="term" value="F:DNA binding"/>
    <property type="evidence" value="ECO:0007669"/>
    <property type="project" value="InterPro"/>
</dbReference>
<evidence type="ECO:0000313" key="3">
    <source>
        <dbReference type="Proteomes" id="UP000002420"/>
    </source>
</evidence>
<dbReference type="eggNOG" id="COG3620">
    <property type="taxonomic scope" value="Bacteria"/>
</dbReference>
<accession>B3E291</accession>
<dbReference type="Pfam" id="PF01381">
    <property type="entry name" value="HTH_3"/>
    <property type="match status" value="1"/>
</dbReference>
<evidence type="ECO:0000313" key="2">
    <source>
        <dbReference type="EMBL" id="ACD97194.1"/>
    </source>
</evidence>
<dbReference type="InterPro" id="IPR010982">
    <property type="entry name" value="Lambda_DNA-bd_dom_sf"/>
</dbReference>
<sequence length="115" mass="12697">MSVVKLIKQDMQSNEFWAEMAKLEFVTSLNKAMTEKGVSKSDLARRIGKSPAYITKVMSGDANLTIESMVMLSRAVGLKFTPTLAVEPVSEAVSKVVSIAYRAVRDQQVYRHAQG</sequence>
<dbReference type="EMBL" id="CP001089">
    <property type="protein sequence ID" value="ACD97194.1"/>
    <property type="molecule type" value="Genomic_DNA"/>
</dbReference>
<dbReference type="STRING" id="398767.Glov_3491"/>
<dbReference type="AlphaFoldDB" id="B3E291"/>
<organism evidence="2 3">
    <name type="scientific">Trichlorobacter lovleyi (strain ATCC BAA-1151 / DSM 17278 / SZ)</name>
    <name type="common">Geobacter lovleyi</name>
    <dbReference type="NCBI Taxonomy" id="398767"/>
    <lineage>
        <taxon>Bacteria</taxon>
        <taxon>Pseudomonadati</taxon>
        <taxon>Thermodesulfobacteriota</taxon>
        <taxon>Desulfuromonadia</taxon>
        <taxon>Geobacterales</taxon>
        <taxon>Geobacteraceae</taxon>
        <taxon>Trichlorobacter</taxon>
    </lineage>
</organism>
<name>B3E291_TRIL1</name>
<dbReference type="SUPFAM" id="SSF47413">
    <property type="entry name" value="lambda repressor-like DNA-binding domains"/>
    <property type="match status" value="1"/>
</dbReference>
<dbReference type="Gene3D" id="1.10.260.40">
    <property type="entry name" value="lambda repressor-like DNA-binding domains"/>
    <property type="match status" value="1"/>
</dbReference>
<dbReference type="CDD" id="cd00093">
    <property type="entry name" value="HTH_XRE"/>
    <property type="match status" value="1"/>
</dbReference>
<feature type="domain" description="HTH cro/C1-type" evidence="1">
    <location>
        <begin position="29"/>
        <end position="85"/>
    </location>
</feature>
<dbReference type="KEGG" id="glo:Glov_3491"/>
<dbReference type="OrthoDB" id="5506152at2"/>
<dbReference type="RefSeq" id="WP_012471512.1">
    <property type="nucleotide sequence ID" value="NC_010814.1"/>
</dbReference>